<sequence>MASSATPHNRPLGLFMVDERRKQQEIPSIVMHTLFLDVIHVEVFDRPSPHLARGLSDQTSRV</sequence>
<evidence type="ECO:0000313" key="2">
    <source>
        <dbReference type="Proteomes" id="UP000002624"/>
    </source>
</evidence>
<protein>
    <submittedName>
        <fullName evidence="1">Uncharacterized protein</fullName>
    </submittedName>
</protein>
<evidence type="ECO:0000313" key="1">
    <source>
        <dbReference type="EMBL" id="EER41126.1"/>
    </source>
</evidence>
<name>C6HEA5_AJECH</name>
<dbReference type="AlphaFoldDB" id="C6HEA5"/>
<proteinExistence type="predicted"/>
<gene>
    <name evidence="1" type="ORF">HCDG_04772</name>
</gene>
<dbReference type="VEuPathDB" id="FungiDB:HCDG_04772"/>
<accession>C6HEA5</accession>
<dbReference type="EMBL" id="GG692424">
    <property type="protein sequence ID" value="EER41126.1"/>
    <property type="molecule type" value="Genomic_DNA"/>
</dbReference>
<reference evidence="2" key="1">
    <citation type="submission" date="2009-05" db="EMBL/GenBank/DDBJ databases">
        <title>The genome sequence of Ajellomyces capsulatus strain H143.</title>
        <authorList>
            <person name="Champion M."/>
            <person name="Cuomo C.A."/>
            <person name="Ma L.-J."/>
            <person name="Henn M.R."/>
            <person name="Sil A."/>
            <person name="Goldman B."/>
            <person name="Young S.K."/>
            <person name="Kodira C.D."/>
            <person name="Zeng Q."/>
            <person name="Koehrsen M."/>
            <person name="Alvarado L."/>
            <person name="Berlin A.M."/>
            <person name="Borenstein D."/>
            <person name="Chen Z."/>
            <person name="Engels R."/>
            <person name="Freedman E."/>
            <person name="Gellesch M."/>
            <person name="Goldberg J."/>
            <person name="Griggs A."/>
            <person name="Gujja S."/>
            <person name="Heiman D.I."/>
            <person name="Hepburn T.A."/>
            <person name="Howarth C."/>
            <person name="Jen D."/>
            <person name="Larson L."/>
            <person name="Lewis B."/>
            <person name="Mehta T."/>
            <person name="Park D."/>
            <person name="Pearson M."/>
            <person name="Roberts A."/>
            <person name="Saif S."/>
            <person name="Shea T.D."/>
            <person name="Shenoy N."/>
            <person name="Sisk P."/>
            <person name="Stolte C."/>
            <person name="Sykes S."/>
            <person name="Walk T."/>
            <person name="White J."/>
            <person name="Yandava C."/>
            <person name="Klein B."/>
            <person name="McEwen J.G."/>
            <person name="Puccia R."/>
            <person name="Goldman G.H."/>
            <person name="Felipe M.S."/>
            <person name="Nino-Vega G."/>
            <person name="San-Blas G."/>
            <person name="Taylor J.W."/>
            <person name="Mendoza L."/>
            <person name="Galagan J.E."/>
            <person name="Nusbaum C."/>
            <person name="Birren B.W."/>
        </authorList>
    </citation>
    <scope>NUCLEOTIDE SEQUENCE [LARGE SCALE GENOMIC DNA]</scope>
    <source>
        <strain evidence="2">H143</strain>
    </source>
</reference>
<dbReference type="HOGENOM" id="CLU_2903660_0_0_1"/>
<organism evidence="1 2">
    <name type="scientific">Ajellomyces capsulatus (strain H143)</name>
    <name type="common">Darling's disease fungus</name>
    <name type="synonym">Histoplasma capsulatum</name>
    <dbReference type="NCBI Taxonomy" id="544712"/>
    <lineage>
        <taxon>Eukaryota</taxon>
        <taxon>Fungi</taxon>
        <taxon>Dikarya</taxon>
        <taxon>Ascomycota</taxon>
        <taxon>Pezizomycotina</taxon>
        <taxon>Eurotiomycetes</taxon>
        <taxon>Eurotiomycetidae</taxon>
        <taxon>Onygenales</taxon>
        <taxon>Ajellomycetaceae</taxon>
        <taxon>Histoplasma</taxon>
    </lineage>
</organism>
<dbReference type="Proteomes" id="UP000002624">
    <property type="component" value="Unassembled WGS sequence"/>
</dbReference>